<feature type="region of interest" description="Disordered" evidence="6">
    <location>
        <begin position="320"/>
        <end position="342"/>
    </location>
</feature>
<evidence type="ECO:0000313" key="9">
    <source>
        <dbReference type="Proteomes" id="UP001283341"/>
    </source>
</evidence>
<dbReference type="PRINTS" id="PR00723">
    <property type="entry name" value="SUBTILISIN"/>
</dbReference>
<sequence length="883" mass="94701">MPGEGDNDHKVPRTELAPGSGSEETETTAGVEIEINTHAISPESQLPGGEFFKEDASKTNYIIVHFTDLPNVEQEKTLKDLKVQFVHKVPPNTWLARYEPKDLAPVRQLPFVIYANPVHESLSLTPGLEAKLAVHRKSEPGSSSVRHGVAAAAAAAAAAGLRALNLASPPSTSQPKPSPGPTASEFHDVYIQPYRGAMKPQQLRDHLISRLGIPQKRLALELIALRGRLTADEIKKVAKFDEVFRVEDVGNVVMHNHLARDIVGVPTAVARTAELFPSTAALDGAGEIIVVCDSGLDKGVKTGPDAHPFFAGRVLHLDPRSNATGKDTSGNDYSRKGRTDDLTGHGTHVAGIACGSGSGLTPQPAIRLLDGRLDGVAPGASLVMQAILNCPTYDPQGNVKVRPAIDPAVIPGMGSTDPDSDADLSQAAVPIHKVFMDPYYGYPTDLDKNPETTATVKDCKARIHNCSWGKDLTLDVFLVGYDTPATIIDAMVHEARDYFLVRSAGNQGDTDLTPENMGQIHSWAAAKNSITVGACYSSQYVKTSGPGMLYASYLPRNEGGVVMDCNDVTRLSSRGPPEMMRSHRQIIKPDVVAPGVAIYSAGSRARVTTNSLGTAPDFDPLCAFSTGSSMAAPMVAGCAALLRQALKKKNFLAPSAALLKAFVVNGAKDLSRVRGVLARGNRTEVGGSNQLAPMPIGPAPDNFQGWGRLDVAESVDNVINSTFAGFVDVKLVPDKCVQNPVKPLVADLTPSDNRCQTVKILGAAGRKANFKATLAYTDVYGAGLQNELTLGLEFDLDPRLNIAASKRPDTTKSFREQARLERIANNNVQKLEVRDINLPVGSTMEVTMRVTVINVVSLIDDVQKAMMEYALVWKIWYTSDDPE</sequence>
<evidence type="ECO:0000256" key="4">
    <source>
        <dbReference type="ARBA" id="ARBA00022825"/>
    </source>
</evidence>
<dbReference type="CDD" id="cd04842">
    <property type="entry name" value="Peptidases_S8_Kp43_protease"/>
    <property type="match status" value="1"/>
</dbReference>
<dbReference type="Gene3D" id="3.40.50.200">
    <property type="entry name" value="Peptidase S8/S53 domain"/>
    <property type="match status" value="1"/>
</dbReference>
<feature type="active site" description="Charge relay system" evidence="5">
    <location>
        <position position="345"/>
    </location>
</feature>
<dbReference type="PANTHER" id="PTHR43399:SF4">
    <property type="entry name" value="CELL WALL-ASSOCIATED PROTEASE"/>
    <property type="match status" value="1"/>
</dbReference>
<feature type="active site" description="Charge relay system" evidence="5">
    <location>
        <position position="293"/>
    </location>
</feature>
<evidence type="ECO:0000256" key="3">
    <source>
        <dbReference type="ARBA" id="ARBA00022801"/>
    </source>
</evidence>
<gene>
    <name evidence="8" type="ORF">B0H66DRAFT_585732</name>
</gene>
<feature type="active site" description="Charge relay system" evidence="5">
    <location>
        <position position="629"/>
    </location>
</feature>
<name>A0AAE0IRF6_9PEZI</name>
<keyword evidence="4 5" id="KW-0720">Serine protease</keyword>
<comment type="similarity">
    <text evidence="1 5">Belongs to the peptidase S8 family.</text>
</comment>
<feature type="region of interest" description="Disordered" evidence="6">
    <location>
        <begin position="1"/>
        <end position="29"/>
    </location>
</feature>
<proteinExistence type="inferred from homology"/>
<dbReference type="GO" id="GO:0006508">
    <property type="term" value="P:proteolysis"/>
    <property type="evidence" value="ECO:0007669"/>
    <property type="project" value="UniProtKB-KW"/>
</dbReference>
<dbReference type="EMBL" id="JAUEDM010000001">
    <property type="protein sequence ID" value="KAK3329196.1"/>
    <property type="molecule type" value="Genomic_DNA"/>
</dbReference>
<accession>A0AAE0IRF6</accession>
<reference evidence="8" key="2">
    <citation type="submission" date="2023-06" db="EMBL/GenBank/DDBJ databases">
        <authorList>
            <consortium name="Lawrence Berkeley National Laboratory"/>
            <person name="Haridas S."/>
            <person name="Hensen N."/>
            <person name="Bonometti L."/>
            <person name="Westerberg I."/>
            <person name="Brannstrom I.O."/>
            <person name="Guillou S."/>
            <person name="Cros-Aarteil S."/>
            <person name="Calhoun S."/>
            <person name="Kuo A."/>
            <person name="Mondo S."/>
            <person name="Pangilinan J."/>
            <person name="Riley R."/>
            <person name="Labutti K."/>
            <person name="Andreopoulos B."/>
            <person name="Lipzen A."/>
            <person name="Chen C."/>
            <person name="Yanf M."/>
            <person name="Daum C."/>
            <person name="Ng V."/>
            <person name="Clum A."/>
            <person name="Steindorff A."/>
            <person name="Ohm R."/>
            <person name="Martin F."/>
            <person name="Silar P."/>
            <person name="Natvig D."/>
            <person name="Lalanne C."/>
            <person name="Gautier V."/>
            <person name="Ament-Velasquez S.L."/>
            <person name="Kruys A."/>
            <person name="Hutchinson M.I."/>
            <person name="Powell A.J."/>
            <person name="Barry K."/>
            <person name="Miller A.N."/>
            <person name="Grigoriev I.V."/>
            <person name="Debuchy R."/>
            <person name="Gladieux P."/>
            <person name="Thoren M.H."/>
            <person name="Johannesson H."/>
        </authorList>
    </citation>
    <scope>NUCLEOTIDE SEQUENCE</scope>
    <source>
        <strain evidence="8">CBS 118394</strain>
    </source>
</reference>
<evidence type="ECO:0000259" key="7">
    <source>
        <dbReference type="Pfam" id="PF00082"/>
    </source>
</evidence>
<dbReference type="PROSITE" id="PS51892">
    <property type="entry name" value="SUBTILASE"/>
    <property type="match status" value="1"/>
</dbReference>
<dbReference type="AlphaFoldDB" id="A0AAE0IRF6"/>
<evidence type="ECO:0000256" key="2">
    <source>
        <dbReference type="ARBA" id="ARBA00022670"/>
    </source>
</evidence>
<evidence type="ECO:0000256" key="5">
    <source>
        <dbReference type="PROSITE-ProRule" id="PRU01240"/>
    </source>
</evidence>
<dbReference type="GO" id="GO:0004252">
    <property type="term" value="F:serine-type endopeptidase activity"/>
    <property type="evidence" value="ECO:0007669"/>
    <property type="project" value="UniProtKB-UniRule"/>
</dbReference>
<feature type="domain" description="Peptidase S8/S53" evidence="7">
    <location>
        <begin position="284"/>
        <end position="681"/>
    </location>
</feature>
<evidence type="ECO:0000256" key="1">
    <source>
        <dbReference type="ARBA" id="ARBA00011073"/>
    </source>
</evidence>
<dbReference type="InterPro" id="IPR034058">
    <property type="entry name" value="TagA/B/C/D_pept_dom"/>
</dbReference>
<dbReference type="PROSITE" id="PS00137">
    <property type="entry name" value="SUBTILASE_HIS"/>
    <property type="match status" value="1"/>
</dbReference>
<feature type="compositionally biased region" description="Basic and acidic residues" evidence="6">
    <location>
        <begin position="1"/>
        <end position="13"/>
    </location>
</feature>
<protein>
    <submittedName>
        <fullName evidence="8">Peptidase S8/S53 domain-containing protein</fullName>
    </submittedName>
</protein>
<dbReference type="Proteomes" id="UP001283341">
    <property type="component" value="Unassembled WGS sequence"/>
</dbReference>
<keyword evidence="9" id="KW-1185">Reference proteome</keyword>
<keyword evidence="3 5" id="KW-0378">Hydrolase</keyword>
<dbReference type="PANTHER" id="PTHR43399">
    <property type="entry name" value="SUBTILISIN-RELATED"/>
    <property type="match status" value="1"/>
</dbReference>
<feature type="compositionally biased region" description="Basic and acidic residues" evidence="6">
    <location>
        <begin position="333"/>
        <end position="342"/>
    </location>
</feature>
<keyword evidence="2 5" id="KW-0645">Protease</keyword>
<dbReference type="InterPro" id="IPR036852">
    <property type="entry name" value="Peptidase_S8/S53_dom_sf"/>
</dbReference>
<evidence type="ECO:0000313" key="8">
    <source>
        <dbReference type="EMBL" id="KAK3329196.1"/>
    </source>
</evidence>
<dbReference type="SUPFAM" id="SSF52743">
    <property type="entry name" value="Subtilisin-like"/>
    <property type="match status" value="1"/>
</dbReference>
<feature type="compositionally biased region" description="Polar residues" evidence="6">
    <location>
        <begin position="321"/>
        <end position="332"/>
    </location>
</feature>
<dbReference type="Pfam" id="PF00082">
    <property type="entry name" value="Peptidase_S8"/>
    <property type="match status" value="1"/>
</dbReference>
<dbReference type="InterPro" id="IPR022398">
    <property type="entry name" value="Peptidase_S8_His-AS"/>
</dbReference>
<evidence type="ECO:0000256" key="6">
    <source>
        <dbReference type="SAM" id="MobiDB-lite"/>
    </source>
</evidence>
<reference evidence="8" key="1">
    <citation type="journal article" date="2023" name="Mol. Phylogenet. Evol.">
        <title>Genome-scale phylogeny and comparative genomics of the fungal order Sordariales.</title>
        <authorList>
            <person name="Hensen N."/>
            <person name="Bonometti L."/>
            <person name="Westerberg I."/>
            <person name="Brannstrom I.O."/>
            <person name="Guillou S."/>
            <person name="Cros-Aarteil S."/>
            <person name="Calhoun S."/>
            <person name="Haridas S."/>
            <person name="Kuo A."/>
            <person name="Mondo S."/>
            <person name="Pangilinan J."/>
            <person name="Riley R."/>
            <person name="LaButti K."/>
            <person name="Andreopoulos B."/>
            <person name="Lipzen A."/>
            <person name="Chen C."/>
            <person name="Yan M."/>
            <person name="Daum C."/>
            <person name="Ng V."/>
            <person name="Clum A."/>
            <person name="Steindorff A."/>
            <person name="Ohm R.A."/>
            <person name="Martin F."/>
            <person name="Silar P."/>
            <person name="Natvig D.O."/>
            <person name="Lalanne C."/>
            <person name="Gautier V."/>
            <person name="Ament-Velasquez S.L."/>
            <person name="Kruys A."/>
            <person name="Hutchinson M.I."/>
            <person name="Powell A.J."/>
            <person name="Barry K."/>
            <person name="Miller A.N."/>
            <person name="Grigoriev I.V."/>
            <person name="Debuchy R."/>
            <person name="Gladieux P."/>
            <person name="Hiltunen Thoren M."/>
            <person name="Johannesson H."/>
        </authorList>
    </citation>
    <scope>NUCLEOTIDE SEQUENCE</scope>
    <source>
        <strain evidence="8">CBS 118394</strain>
    </source>
</reference>
<dbReference type="InterPro" id="IPR000209">
    <property type="entry name" value="Peptidase_S8/S53_dom"/>
</dbReference>
<dbReference type="InterPro" id="IPR051048">
    <property type="entry name" value="Peptidase_S8/S53_subtilisin"/>
</dbReference>
<comment type="caution">
    <text evidence="8">The sequence shown here is derived from an EMBL/GenBank/DDBJ whole genome shotgun (WGS) entry which is preliminary data.</text>
</comment>
<dbReference type="InterPro" id="IPR015500">
    <property type="entry name" value="Peptidase_S8_subtilisin-rel"/>
</dbReference>
<organism evidence="8 9">
    <name type="scientific">Apodospora peruviana</name>
    <dbReference type="NCBI Taxonomy" id="516989"/>
    <lineage>
        <taxon>Eukaryota</taxon>
        <taxon>Fungi</taxon>
        <taxon>Dikarya</taxon>
        <taxon>Ascomycota</taxon>
        <taxon>Pezizomycotina</taxon>
        <taxon>Sordariomycetes</taxon>
        <taxon>Sordariomycetidae</taxon>
        <taxon>Sordariales</taxon>
        <taxon>Lasiosphaeriaceae</taxon>
        <taxon>Apodospora</taxon>
    </lineage>
</organism>